<organism evidence="2">
    <name type="scientific">marine sediment metagenome</name>
    <dbReference type="NCBI Taxonomy" id="412755"/>
    <lineage>
        <taxon>unclassified sequences</taxon>
        <taxon>metagenomes</taxon>
        <taxon>ecological metagenomes</taxon>
    </lineage>
</organism>
<proteinExistence type="predicted"/>
<sequence length="271" mass="30720">MDVGNFYHRVLDALLKRLNEENKDFATVKDDRLLELLREQISKLVREDSFISNFARHSPHNTFIINSAGEVLEDCVPAIAQMVRAGSFRPKLSEVSFGEVKGARDMLGEYELGLSDGRLLYLDGKIDRIDVAKLEDEKVGIVFDYKRKGQSFSWAKFYYGLDMQLPLYMLAVRNTSGSKTKNVAGAFYMPVEVSPTKATLDELPEKTESFDYKAKGIFNGRIFQLLDSAASSGWSKFYSFRATSKDEQYGNYSISAVLKPADFEKVLKFTE</sequence>
<feature type="non-terminal residue" evidence="2">
    <location>
        <position position="271"/>
    </location>
</feature>
<comment type="caution">
    <text evidence="2">The sequence shown here is derived from an EMBL/GenBank/DDBJ whole genome shotgun (WGS) entry which is preliminary data.</text>
</comment>
<reference evidence="2" key="1">
    <citation type="journal article" date="2014" name="Front. Microbiol.">
        <title>High frequency of phylogenetically diverse reductive dehalogenase-homologous genes in deep subseafloor sedimentary metagenomes.</title>
        <authorList>
            <person name="Kawai M."/>
            <person name="Futagami T."/>
            <person name="Toyoda A."/>
            <person name="Takaki Y."/>
            <person name="Nishi S."/>
            <person name="Hori S."/>
            <person name="Arai W."/>
            <person name="Tsubouchi T."/>
            <person name="Morono Y."/>
            <person name="Uchiyama I."/>
            <person name="Ito T."/>
            <person name="Fujiyama A."/>
            <person name="Inagaki F."/>
            <person name="Takami H."/>
        </authorList>
    </citation>
    <scope>NUCLEOTIDE SEQUENCE</scope>
    <source>
        <strain evidence="2">Expedition CK06-06</strain>
    </source>
</reference>
<dbReference type="InterPro" id="IPR038726">
    <property type="entry name" value="PDDEXK_AddAB-type"/>
</dbReference>
<dbReference type="EMBL" id="BARU01026199">
    <property type="protein sequence ID" value="GAH74963.1"/>
    <property type="molecule type" value="Genomic_DNA"/>
</dbReference>
<dbReference type="Pfam" id="PF12705">
    <property type="entry name" value="PDDEXK_1"/>
    <property type="match status" value="1"/>
</dbReference>
<accession>X1JYV6</accession>
<dbReference type="AlphaFoldDB" id="X1JYV6"/>
<name>X1JYV6_9ZZZZ</name>
<evidence type="ECO:0000313" key="2">
    <source>
        <dbReference type="EMBL" id="GAH74963.1"/>
    </source>
</evidence>
<protein>
    <recommendedName>
        <fullName evidence="1">PD-(D/E)XK endonuclease-like domain-containing protein</fullName>
    </recommendedName>
</protein>
<gene>
    <name evidence="2" type="ORF">S03H2_42123</name>
</gene>
<evidence type="ECO:0000259" key="1">
    <source>
        <dbReference type="Pfam" id="PF12705"/>
    </source>
</evidence>
<feature type="domain" description="PD-(D/E)XK endonuclease-like" evidence="1">
    <location>
        <begin position="2"/>
        <end position="210"/>
    </location>
</feature>